<dbReference type="OrthoDB" id="10580711at2759"/>
<feature type="signal peptide" evidence="2">
    <location>
        <begin position="1"/>
        <end position="22"/>
    </location>
</feature>
<keyword evidence="4" id="KW-1185">Reference proteome</keyword>
<proteinExistence type="predicted"/>
<evidence type="ECO:0000256" key="1">
    <source>
        <dbReference type="SAM" id="MobiDB-lite"/>
    </source>
</evidence>
<evidence type="ECO:0000313" key="4">
    <source>
        <dbReference type="Proteomes" id="UP001151699"/>
    </source>
</evidence>
<protein>
    <submittedName>
        <fullName evidence="3">Uncharacterized protein</fullName>
    </submittedName>
</protein>
<sequence length="152" mass="17462">MFHKILANSFIIFVALNVIVQAEDYTNFDENYGKTWMYFPDGDGVPQIVNLTESPFGSTRSFSVKNQMNFELYTRVVKDERLLMPSDQIKAEYMLDDGFDWIISEVEDWRGQSKIFSLTEDIVWFTNGSKEGNSSGAGYSWDSLNKEGAYQS</sequence>
<comment type="caution">
    <text evidence="3">The sequence shown here is derived from an EMBL/GenBank/DDBJ whole genome shotgun (WGS) entry which is preliminary data.</text>
</comment>
<name>A0A9Q0MLI5_9DIPT</name>
<evidence type="ECO:0000256" key="2">
    <source>
        <dbReference type="SAM" id="SignalP"/>
    </source>
</evidence>
<dbReference type="Proteomes" id="UP001151699">
    <property type="component" value="Unassembled WGS sequence"/>
</dbReference>
<reference evidence="3" key="1">
    <citation type="submission" date="2022-07" db="EMBL/GenBank/DDBJ databases">
        <authorList>
            <person name="Trinca V."/>
            <person name="Uliana J.V.C."/>
            <person name="Torres T.T."/>
            <person name="Ward R.J."/>
            <person name="Monesi N."/>
        </authorList>
    </citation>
    <scope>NUCLEOTIDE SEQUENCE</scope>
    <source>
        <strain evidence="3">HSMRA1968</strain>
        <tissue evidence="3">Whole embryos</tissue>
    </source>
</reference>
<feature type="region of interest" description="Disordered" evidence="1">
    <location>
        <begin position="132"/>
        <end position="152"/>
    </location>
</feature>
<dbReference type="EMBL" id="WJQU01004300">
    <property type="protein sequence ID" value="KAJ6617598.1"/>
    <property type="molecule type" value="Genomic_DNA"/>
</dbReference>
<evidence type="ECO:0000313" key="3">
    <source>
        <dbReference type="EMBL" id="KAJ6617598.1"/>
    </source>
</evidence>
<feature type="chain" id="PRO_5040268008" evidence="2">
    <location>
        <begin position="23"/>
        <end position="152"/>
    </location>
</feature>
<accession>A0A9Q0MLI5</accession>
<gene>
    <name evidence="3" type="ORF">Bhyg_17391</name>
</gene>
<keyword evidence="2" id="KW-0732">Signal</keyword>
<feature type="non-terminal residue" evidence="3">
    <location>
        <position position="152"/>
    </location>
</feature>
<organism evidence="3 4">
    <name type="scientific">Pseudolycoriella hygida</name>
    <dbReference type="NCBI Taxonomy" id="35572"/>
    <lineage>
        <taxon>Eukaryota</taxon>
        <taxon>Metazoa</taxon>
        <taxon>Ecdysozoa</taxon>
        <taxon>Arthropoda</taxon>
        <taxon>Hexapoda</taxon>
        <taxon>Insecta</taxon>
        <taxon>Pterygota</taxon>
        <taxon>Neoptera</taxon>
        <taxon>Endopterygota</taxon>
        <taxon>Diptera</taxon>
        <taxon>Nematocera</taxon>
        <taxon>Sciaroidea</taxon>
        <taxon>Sciaridae</taxon>
        <taxon>Pseudolycoriella</taxon>
    </lineage>
</organism>
<dbReference type="AlphaFoldDB" id="A0A9Q0MLI5"/>